<evidence type="ECO:0000313" key="3">
    <source>
        <dbReference type="EMBL" id="SKB76491.1"/>
    </source>
</evidence>
<dbReference type="Gene3D" id="3.40.50.720">
    <property type="entry name" value="NAD(P)-binding Rossmann-like Domain"/>
    <property type="match status" value="1"/>
</dbReference>
<dbReference type="RefSeq" id="WP_079643155.1">
    <property type="nucleotide sequence ID" value="NZ_FUZF01000009.1"/>
</dbReference>
<dbReference type="PANTHER" id="PTHR24321">
    <property type="entry name" value="DEHYDROGENASES, SHORT CHAIN"/>
    <property type="match status" value="1"/>
</dbReference>
<dbReference type="InterPro" id="IPR020904">
    <property type="entry name" value="Sc_DH/Rdtase_CS"/>
</dbReference>
<dbReference type="OrthoDB" id="9788235at2"/>
<dbReference type="GO" id="GO:0016491">
    <property type="term" value="F:oxidoreductase activity"/>
    <property type="evidence" value="ECO:0007669"/>
    <property type="project" value="UniProtKB-KW"/>
</dbReference>
<reference evidence="4" key="1">
    <citation type="submission" date="2017-02" db="EMBL/GenBank/DDBJ databases">
        <authorList>
            <person name="Varghese N."/>
            <person name="Submissions S."/>
        </authorList>
    </citation>
    <scope>NUCLEOTIDE SEQUENCE [LARGE SCALE GENOMIC DNA]</scope>
    <source>
        <strain evidence="4">DSM 24091</strain>
    </source>
</reference>
<organism evidence="3 4">
    <name type="scientific">Sphingobacterium nematocida</name>
    <dbReference type="NCBI Taxonomy" id="1513896"/>
    <lineage>
        <taxon>Bacteria</taxon>
        <taxon>Pseudomonadati</taxon>
        <taxon>Bacteroidota</taxon>
        <taxon>Sphingobacteriia</taxon>
        <taxon>Sphingobacteriales</taxon>
        <taxon>Sphingobacteriaceae</taxon>
        <taxon>Sphingobacterium</taxon>
    </lineage>
</organism>
<dbReference type="FunFam" id="3.40.50.720:FF:000084">
    <property type="entry name" value="Short-chain dehydrogenase reductase"/>
    <property type="match status" value="1"/>
</dbReference>
<accession>A0A1T5DXW2</accession>
<protein>
    <submittedName>
        <fullName evidence="3">Enoyl-(Acyl carrier protein) reductase</fullName>
    </submittedName>
</protein>
<dbReference type="STRING" id="1513896.SAMN05660841_02222"/>
<proteinExistence type="inferred from homology"/>
<name>A0A1T5DXW2_9SPHI</name>
<gene>
    <name evidence="3" type="ORF">SAMN05660841_02222</name>
</gene>
<comment type="similarity">
    <text evidence="1">Belongs to the short-chain dehydrogenases/reductases (SDR) family.</text>
</comment>
<keyword evidence="2" id="KW-0560">Oxidoreductase</keyword>
<dbReference type="EMBL" id="FUZF01000009">
    <property type="protein sequence ID" value="SKB76491.1"/>
    <property type="molecule type" value="Genomic_DNA"/>
</dbReference>
<evidence type="ECO:0000256" key="2">
    <source>
        <dbReference type="ARBA" id="ARBA00023002"/>
    </source>
</evidence>
<evidence type="ECO:0000313" key="4">
    <source>
        <dbReference type="Proteomes" id="UP000190150"/>
    </source>
</evidence>
<evidence type="ECO:0000256" key="1">
    <source>
        <dbReference type="ARBA" id="ARBA00006484"/>
    </source>
</evidence>
<dbReference type="Pfam" id="PF13561">
    <property type="entry name" value="adh_short_C2"/>
    <property type="match status" value="1"/>
</dbReference>
<dbReference type="InterPro" id="IPR036291">
    <property type="entry name" value="NAD(P)-bd_dom_sf"/>
</dbReference>
<sequence>MGEFDNKVVLISGGLGDIGQAIAQAFLDKGAIVALSDRFSPEVASEKLPMLKDQNVALHYAEVDVSQAEQVSDWIAAVREQLGPIAIGIANAAKVTLKNYRELSDAEWRSEMNVNLDGAFYVANGCAKLFVADSMAGNILFLGSWAAHAVHVNLPAYSVSKAAIRMLCQSMALEYAASGIRVNEIAPGYVNAGLSKVVWAQNPDLQNEAASVVPLGKILEVDEIAQQVLWMCSEQCKHLTGASIVLDGGLSLIRP</sequence>
<dbReference type="PANTHER" id="PTHR24321:SF8">
    <property type="entry name" value="ESTRADIOL 17-BETA-DEHYDROGENASE 8-RELATED"/>
    <property type="match status" value="1"/>
</dbReference>
<dbReference type="InterPro" id="IPR002347">
    <property type="entry name" value="SDR_fam"/>
</dbReference>
<dbReference type="Proteomes" id="UP000190150">
    <property type="component" value="Unassembled WGS sequence"/>
</dbReference>
<dbReference type="AlphaFoldDB" id="A0A1T5DXW2"/>
<dbReference type="PROSITE" id="PS00061">
    <property type="entry name" value="ADH_SHORT"/>
    <property type="match status" value="1"/>
</dbReference>
<dbReference type="SUPFAM" id="SSF51735">
    <property type="entry name" value="NAD(P)-binding Rossmann-fold domains"/>
    <property type="match status" value="1"/>
</dbReference>
<dbReference type="PRINTS" id="PR00081">
    <property type="entry name" value="GDHRDH"/>
</dbReference>
<dbReference type="CDD" id="cd05233">
    <property type="entry name" value="SDR_c"/>
    <property type="match status" value="1"/>
</dbReference>
<keyword evidence="4" id="KW-1185">Reference proteome</keyword>